<dbReference type="PRINTS" id="PR00075">
    <property type="entry name" value="FACDDSATRASE"/>
</dbReference>
<comment type="cofactor">
    <cofactor evidence="12">
        <name>Fe(2+)</name>
        <dbReference type="ChEBI" id="CHEBI:29033"/>
    </cofactor>
</comment>
<dbReference type="AlphaFoldDB" id="A0A154PF36"/>
<keyword evidence="4 12" id="KW-0812">Transmembrane</keyword>
<accession>A0A154PF36</accession>
<feature type="compositionally biased region" description="Basic and acidic residues" evidence="13">
    <location>
        <begin position="263"/>
        <end position="274"/>
    </location>
</feature>
<feature type="domain" description="Fatty acid desaturase" evidence="15">
    <location>
        <begin position="3"/>
        <end position="205"/>
    </location>
</feature>
<dbReference type="GO" id="GO:0005506">
    <property type="term" value="F:iron ion binding"/>
    <property type="evidence" value="ECO:0007669"/>
    <property type="project" value="TreeGrafter"/>
</dbReference>
<dbReference type="InterPro" id="IPR015876">
    <property type="entry name" value="Acyl-CoA_DS"/>
</dbReference>
<evidence type="ECO:0000256" key="7">
    <source>
        <dbReference type="ARBA" id="ARBA00023002"/>
    </source>
</evidence>
<evidence type="ECO:0000256" key="4">
    <source>
        <dbReference type="ARBA" id="ARBA00022692"/>
    </source>
</evidence>
<keyword evidence="5" id="KW-0276">Fatty acid metabolism</keyword>
<comment type="domain">
    <text evidence="12">The histidine box domains are involved in binding the catalytic metal ions.</text>
</comment>
<comment type="similarity">
    <text evidence="2 12">Belongs to the fatty acid desaturase type 1 family.</text>
</comment>
<reference evidence="16 17" key="1">
    <citation type="submission" date="2015-07" db="EMBL/GenBank/DDBJ databases">
        <title>The genome of Dufourea novaeangliae.</title>
        <authorList>
            <person name="Pan H."/>
            <person name="Kapheim K."/>
        </authorList>
    </citation>
    <scope>NUCLEOTIDE SEQUENCE [LARGE SCALE GENOMIC DNA]</scope>
    <source>
        <strain evidence="16">0120121106</strain>
        <tissue evidence="16">Whole body</tissue>
    </source>
</reference>
<evidence type="ECO:0000256" key="1">
    <source>
        <dbReference type="ARBA" id="ARBA00004141"/>
    </source>
</evidence>
<protein>
    <submittedName>
        <fullName evidence="16">Acyl-CoA Delta(11) desaturase</fullName>
    </submittedName>
</protein>
<keyword evidence="9" id="KW-0443">Lipid metabolism</keyword>
<name>A0A154PF36_DUFNO</name>
<dbReference type="InterPro" id="IPR005804">
    <property type="entry name" value="FA_desaturase_dom"/>
</dbReference>
<evidence type="ECO:0000256" key="5">
    <source>
        <dbReference type="ARBA" id="ARBA00022832"/>
    </source>
</evidence>
<evidence type="ECO:0000313" key="17">
    <source>
        <dbReference type="Proteomes" id="UP000076502"/>
    </source>
</evidence>
<dbReference type="STRING" id="178035.A0A154PF36"/>
<evidence type="ECO:0000256" key="6">
    <source>
        <dbReference type="ARBA" id="ARBA00022989"/>
    </source>
</evidence>
<evidence type="ECO:0000256" key="9">
    <source>
        <dbReference type="ARBA" id="ARBA00023098"/>
    </source>
</evidence>
<evidence type="ECO:0000256" key="10">
    <source>
        <dbReference type="ARBA" id="ARBA00023136"/>
    </source>
</evidence>
<dbReference type="GO" id="GO:0005789">
    <property type="term" value="C:endoplasmic reticulum membrane"/>
    <property type="evidence" value="ECO:0007669"/>
    <property type="project" value="TreeGrafter"/>
</dbReference>
<keyword evidence="8" id="KW-0408">Iron</keyword>
<evidence type="ECO:0000256" key="11">
    <source>
        <dbReference type="ARBA" id="ARBA00023160"/>
    </source>
</evidence>
<keyword evidence="10 14" id="KW-0472">Membrane</keyword>
<sequence>WFAAFFLYIGSFLGITAGAHRLWSHRSYKATWPLQLLLMILNTIAYEDAAMDWARDHRVHHKYSETNADPHNAKRGFFFSHIGWLLCRKHPDLIEKGKGIDISDLKNNSILTFQKRYYRILMPLLCFIMPTVVPVAYWGESWTNAFFVSGLLRYIITVNCTWLINSVAHLIGNRPYDRNINPSENKMVSMLAAGEGWHNYHHVFPWDYKAAELGDYKYNITTGFIDLCAMLGLAYDLKVVPKHSVQKRVQRTGDGSHDVWGWGDKDQTQEDRDQTVVMHSQNKDRQ</sequence>
<dbReference type="PANTHER" id="PTHR11351:SF31">
    <property type="entry name" value="DESATURASE 1, ISOFORM A-RELATED"/>
    <property type="match status" value="1"/>
</dbReference>
<dbReference type="PANTHER" id="PTHR11351">
    <property type="entry name" value="ACYL-COA DESATURASE"/>
    <property type="match status" value="1"/>
</dbReference>
<dbReference type="CDD" id="cd03505">
    <property type="entry name" value="Delta9-FADS-like"/>
    <property type="match status" value="1"/>
</dbReference>
<comment type="subcellular location">
    <subcellularLocation>
        <location evidence="1">Membrane</location>
        <topology evidence="1">Multi-pass membrane protein</topology>
    </subcellularLocation>
</comment>
<keyword evidence="6 14" id="KW-1133">Transmembrane helix</keyword>
<feature type="transmembrane region" description="Helical" evidence="14">
    <location>
        <begin position="151"/>
        <end position="171"/>
    </location>
</feature>
<dbReference type="Proteomes" id="UP000076502">
    <property type="component" value="Unassembled WGS sequence"/>
</dbReference>
<dbReference type="EMBL" id="KQ434878">
    <property type="protein sequence ID" value="KZC09840.1"/>
    <property type="molecule type" value="Genomic_DNA"/>
</dbReference>
<keyword evidence="17" id="KW-1185">Reference proteome</keyword>
<feature type="transmembrane region" description="Helical" evidence="14">
    <location>
        <begin position="120"/>
        <end position="139"/>
    </location>
</feature>
<proteinExistence type="inferred from homology"/>
<keyword evidence="7 12" id="KW-0560">Oxidoreductase</keyword>
<dbReference type="GO" id="GO:0004768">
    <property type="term" value="F:stearoyl-CoA 9-desaturase activity"/>
    <property type="evidence" value="ECO:0007669"/>
    <property type="project" value="TreeGrafter"/>
</dbReference>
<evidence type="ECO:0000259" key="15">
    <source>
        <dbReference type="Pfam" id="PF00487"/>
    </source>
</evidence>
<organism evidence="16 17">
    <name type="scientific">Dufourea novaeangliae</name>
    <name type="common">Sweat bee</name>
    <dbReference type="NCBI Taxonomy" id="178035"/>
    <lineage>
        <taxon>Eukaryota</taxon>
        <taxon>Metazoa</taxon>
        <taxon>Ecdysozoa</taxon>
        <taxon>Arthropoda</taxon>
        <taxon>Hexapoda</taxon>
        <taxon>Insecta</taxon>
        <taxon>Pterygota</taxon>
        <taxon>Neoptera</taxon>
        <taxon>Endopterygota</taxon>
        <taxon>Hymenoptera</taxon>
        <taxon>Apocrita</taxon>
        <taxon>Aculeata</taxon>
        <taxon>Apoidea</taxon>
        <taxon>Anthophila</taxon>
        <taxon>Halictidae</taxon>
        <taxon>Rophitinae</taxon>
        <taxon>Dufourea</taxon>
    </lineage>
</organism>
<evidence type="ECO:0000256" key="8">
    <source>
        <dbReference type="ARBA" id="ARBA00023004"/>
    </source>
</evidence>
<evidence type="ECO:0000256" key="3">
    <source>
        <dbReference type="ARBA" id="ARBA00022516"/>
    </source>
</evidence>
<evidence type="ECO:0000256" key="2">
    <source>
        <dbReference type="ARBA" id="ARBA00009295"/>
    </source>
</evidence>
<gene>
    <name evidence="16" type="ORF">WN55_00486</name>
</gene>
<evidence type="ECO:0000313" key="16">
    <source>
        <dbReference type="EMBL" id="KZC09840.1"/>
    </source>
</evidence>
<keyword evidence="11 12" id="KW-0275">Fatty acid biosynthesis</keyword>
<dbReference type="GO" id="GO:0006636">
    <property type="term" value="P:unsaturated fatty acid biosynthetic process"/>
    <property type="evidence" value="ECO:0007669"/>
    <property type="project" value="TreeGrafter"/>
</dbReference>
<dbReference type="OrthoDB" id="10260134at2759"/>
<evidence type="ECO:0000256" key="14">
    <source>
        <dbReference type="SAM" id="Phobius"/>
    </source>
</evidence>
<feature type="non-terminal residue" evidence="16">
    <location>
        <position position="1"/>
    </location>
</feature>
<evidence type="ECO:0000256" key="12">
    <source>
        <dbReference type="RuleBase" id="RU000581"/>
    </source>
</evidence>
<feature type="region of interest" description="Disordered" evidence="13">
    <location>
        <begin position="247"/>
        <end position="286"/>
    </location>
</feature>
<feature type="transmembrane region" description="Helical" evidence="14">
    <location>
        <begin position="6"/>
        <end position="23"/>
    </location>
</feature>
<dbReference type="Pfam" id="PF00487">
    <property type="entry name" value="FA_desaturase"/>
    <property type="match status" value="1"/>
</dbReference>
<evidence type="ECO:0000256" key="13">
    <source>
        <dbReference type="SAM" id="MobiDB-lite"/>
    </source>
</evidence>
<keyword evidence="3 12" id="KW-0444">Lipid biosynthesis</keyword>